<proteinExistence type="predicted"/>
<name>A0ABS3QGP7_9BACT</name>
<dbReference type="EMBL" id="JAGETZ010000006">
    <property type="protein sequence ID" value="MBO2010421.1"/>
    <property type="molecule type" value="Genomic_DNA"/>
</dbReference>
<comment type="caution">
    <text evidence="2">The sequence shown here is derived from an EMBL/GenBank/DDBJ whole genome shotgun (WGS) entry which is preliminary data.</text>
</comment>
<dbReference type="PROSITE" id="PS51257">
    <property type="entry name" value="PROKAR_LIPOPROTEIN"/>
    <property type="match status" value="1"/>
</dbReference>
<dbReference type="Proteomes" id="UP000664369">
    <property type="component" value="Unassembled WGS sequence"/>
</dbReference>
<reference evidence="2 3" key="1">
    <citation type="submission" date="2021-03" db="EMBL/GenBank/DDBJ databases">
        <authorList>
            <person name="Kim M.K."/>
        </authorList>
    </citation>
    <scope>NUCLEOTIDE SEQUENCE [LARGE SCALE GENOMIC DNA]</scope>
    <source>
        <strain evidence="2 3">BT442</strain>
    </source>
</reference>
<evidence type="ECO:0000256" key="1">
    <source>
        <dbReference type="SAM" id="SignalP"/>
    </source>
</evidence>
<keyword evidence="1" id="KW-0732">Signal</keyword>
<evidence type="ECO:0000313" key="3">
    <source>
        <dbReference type="Proteomes" id="UP000664369"/>
    </source>
</evidence>
<feature type="signal peptide" evidence="1">
    <location>
        <begin position="1"/>
        <end position="22"/>
    </location>
</feature>
<sequence length="199" mass="21504">MKHALYLAFGSLATLLVGCAIRDPFPKPTPTQEPRLVLPAVTAVGANTLGFEIDGRVWVNYGRSCYLFSGCYDNVLQAQSGTRRGVRSLTVSADLLTPQHQESFDLHIDTLRGPGTYPAGPPFVPLPPGTAGIGANGIHLADARFNRAYVSRANATRIVLTRVDTVRHIVSGTFEGQLEDGFNPGTFATIRNGRFDVTY</sequence>
<organism evidence="2 3">
    <name type="scientific">Hymenobacter negativus</name>
    <dbReference type="NCBI Taxonomy" id="2795026"/>
    <lineage>
        <taxon>Bacteria</taxon>
        <taxon>Pseudomonadati</taxon>
        <taxon>Bacteroidota</taxon>
        <taxon>Cytophagia</taxon>
        <taxon>Cytophagales</taxon>
        <taxon>Hymenobacteraceae</taxon>
        <taxon>Hymenobacter</taxon>
    </lineage>
</organism>
<gene>
    <name evidence="2" type="ORF">J4E00_15275</name>
</gene>
<dbReference type="RefSeq" id="WP_208176044.1">
    <property type="nucleotide sequence ID" value="NZ_JAGETZ010000006.1"/>
</dbReference>
<accession>A0ABS3QGP7</accession>
<keyword evidence="3" id="KW-1185">Reference proteome</keyword>
<evidence type="ECO:0000313" key="2">
    <source>
        <dbReference type="EMBL" id="MBO2010421.1"/>
    </source>
</evidence>
<protein>
    <submittedName>
        <fullName evidence="2">Uncharacterized protein</fullName>
    </submittedName>
</protein>
<feature type="chain" id="PRO_5045443041" evidence="1">
    <location>
        <begin position="23"/>
        <end position="199"/>
    </location>
</feature>